<dbReference type="InterPro" id="IPR006638">
    <property type="entry name" value="Elp3/MiaA/NifB-like_rSAM"/>
</dbReference>
<keyword evidence="4" id="KW-0408">Iron</keyword>
<dbReference type="SFLD" id="SFLDS00029">
    <property type="entry name" value="Radical_SAM"/>
    <property type="match status" value="1"/>
</dbReference>
<evidence type="ECO:0000256" key="1">
    <source>
        <dbReference type="ARBA" id="ARBA00017228"/>
    </source>
</evidence>
<keyword evidence="3" id="KW-0479">Metal-binding</keyword>
<dbReference type="SUPFAM" id="SSF102114">
    <property type="entry name" value="Radical SAM enzymes"/>
    <property type="match status" value="1"/>
</dbReference>
<evidence type="ECO:0000259" key="6">
    <source>
        <dbReference type="PROSITE" id="PS51918"/>
    </source>
</evidence>
<dbReference type="SMART" id="SM00729">
    <property type="entry name" value="Elp3"/>
    <property type="match status" value="1"/>
</dbReference>
<dbReference type="EMBL" id="QICB01000004">
    <property type="protein sequence ID" value="RNL19647.1"/>
    <property type="molecule type" value="Genomic_DNA"/>
</dbReference>
<dbReference type="Proteomes" id="UP000267368">
    <property type="component" value="Unassembled WGS sequence"/>
</dbReference>
<dbReference type="SFLD" id="SFLDG01065">
    <property type="entry name" value="anaerobic_coproporphyrinogen-I"/>
    <property type="match status" value="1"/>
</dbReference>
<dbReference type="GO" id="GO:0005737">
    <property type="term" value="C:cytoplasm"/>
    <property type="evidence" value="ECO:0007669"/>
    <property type="project" value="TreeGrafter"/>
</dbReference>
<evidence type="ECO:0000256" key="2">
    <source>
        <dbReference type="ARBA" id="ARBA00022691"/>
    </source>
</evidence>
<dbReference type="PROSITE" id="PS51918">
    <property type="entry name" value="RADICAL_SAM"/>
    <property type="match status" value="1"/>
</dbReference>
<dbReference type="AlphaFoldDB" id="A0A3N0AEI6"/>
<proteinExistence type="predicted"/>
<sequence>MLSERMLTRAVRTCASRFMNIEPCDDARIPGPTPGQPYMLYIHIPFCERLCPYCSFNRFPFSEERAVPYFENLRREMMMVKELGYDFDSLYIGGGTPTIMLDELCATIDLAKSEFSIKEVSCETNPNHLIPSYLEKLQGRVDRMSVGVQSFDDGLLKQMDRYDKYGSGKTILEAIKVAAPYFKSLNVDMIFNFPAQTEEILRRDLEMVLESGTSQTTFYPLMASPSVEKSLAATVGKVDYEREQRFYEIICETLAGGDNAPFTHGSAWTFNKAVEGGAGQGGSDQMIDEYIVDYEEYPAIGSGGMTYLGATQYVNTFSVREYNEAIESGRMSLMGKATFSKRNRMRYRFMMQLFGLRLDKKQWQRDFGCSVAAGLPVEYGFMKSVGAFDIDDAEQITLTPKGRYLMVVMMRQFFIGVNNLRDQARSALPEDERDLLFGAGCAMK</sequence>
<dbReference type="InterPro" id="IPR013785">
    <property type="entry name" value="Aldolase_TIM"/>
</dbReference>
<dbReference type="NCBIfam" id="NF006385">
    <property type="entry name" value="PRK08629.1"/>
    <property type="match status" value="1"/>
</dbReference>
<dbReference type="GO" id="GO:0003824">
    <property type="term" value="F:catalytic activity"/>
    <property type="evidence" value="ECO:0007669"/>
    <property type="project" value="InterPro"/>
</dbReference>
<dbReference type="InterPro" id="IPR058240">
    <property type="entry name" value="rSAM_sf"/>
</dbReference>
<evidence type="ECO:0000256" key="4">
    <source>
        <dbReference type="ARBA" id="ARBA00023004"/>
    </source>
</evidence>
<organism evidence="7 8">
    <name type="scientific">Slackia faecicanis</name>
    <dbReference type="NCBI Taxonomy" id="255723"/>
    <lineage>
        <taxon>Bacteria</taxon>
        <taxon>Bacillati</taxon>
        <taxon>Actinomycetota</taxon>
        <taxon>Coriobacteriia</taxon>
        <taxon>Eggerthellales</taxon>
        <taxon>Eggerthellaceae</taxon>
        <taxon>Slackia</taxon>
    </lineage>
</organism>
<dbReference type="GO" id="GO:0046872">
    <property type="term" value="F:metal ion binding"/>
    <property type="evidence" value="ECO:0007669"/>
    <property type="project" value="UniProtKB-KW"/>
</dbReference>
<dbReference type="InterPro" id="IPR007197">
    <property type="entry name" value="rSAM"/>
</dbReference>
<evidence type="ECO:0000313" key="8">
    <source>
        <dbReference type="Proteomes" id="UP000267368"/>
    </source>
</evidence>
<accession>A0A3N0AEI6</accession>
<dbReference type="GO" id="GO:0006779">
    <property type="term" value="P:porphyrin-containing compound biosynthetic process"/>
    <property type="evidence" value="ECO:0007669"/>
    <property type="project" value="TreeGrafter"/>
</dbReference>
<dbReference type="Gene3D" id="3.20.20.70">
    <property type="entry name" value="Aldolase class I"/>
    <property type="match status" value="1"/>
</dbReference>
<reference evidence="8" key="1">
    <citation type="submission" date="2018-05" db="EMBL/GenBank/DDBJ databases">
        <title>Genome Sequencing of selected type strains of the family Eggerthellaceae.</title>
        <authorList>
            <person name="Danylec N."/>
            <person name="Stoll D.A."/>
            <person name="Doetsch A."/>
            <person name="Huch M."/>
        </authorList>
    </citation>
    <scope>NUCLEOTIDE SEQUENCE [LARGE SCALE GENOMIC DNA]</scope>
    <source>
        <strain evidence="8">DSM 17537</strain>
    </source>
</reference>
<feature type="domain" description="Radical SAM core" evidence="6">
    <location>
        <begin position="32"/>
        <end position="258"/>
    </location>
</feature>
<evidence type="ECO:0000313" key="7">
    <source>
        <dbReference type="EMBL" id="RNL19647.1"/>
    </source>
</evidence>
<dbReference type="GO" id="GO:0051539">
    <property type="term" value="F:4 iron, 4 sulfur cluster binding"/>
    <property type="evidence" value="ECO:0007669"/>
    <property type="project" value="TreeGrafter"/>
</dbReference>
<dbReference type="Pfam" id="PF04055">
    <property type="entry name" value="Radical_SAM"/>
    <property type="match status" value="1"/>
</dbReference>
<dbReference type="PANTHER" id="PTHR13932:SF5">
    <property type="entry name" value="RADICAL S-ADENOSYL METHIONINE DOMAIN-CONTAINING PROTEIN 1, MITOCHONDRIAL"/>
    <property type="match status" value="1"/>
</dbReference>
<dbReference type="InterPro" id="IPR034505">
    <property type="entry name" value="Coproporphyrinogen-III_oxidase"/>
</dbReference>
<keyword evidence="5" id="KW-0411">Iron-sulfur</keyword>
<keyword evidence="2" id="KW-0949">S-adenosyl-L-methionine</keyword>
<gene>
    <name evidence="7" type="ORF">DMP07_06670</name>
</gene>
<keyword evidence="8" id="KW-1185">Reference proteome</keyword>
<comment type="caution">
    <text evidence="7">The sequence shown here is derived from an EMBL/GenBank/DDBJ whole genome shotgun (WGS) entry which is preliminary data.</text>
</comment>
<dbReference type="OrthoDB" id="9808022at2"/>
<name>A0A3N0AEI6_9ACTN</name>
<evidence type="ECO:0000256" key="5">
    <source>
        <dbReference type="ARBA" id="ARBA00023014"/>
    </source>
</evidence>
<dbReference type="CDD" id="cd01335">
    <property type="entry name" value="Radical_SAM"/>
    <property type="match status" value="1"/>
</dbReference>
<dbReference type="RefSeq" id="WP_123198370.1">
    <property type="nucleotide sequence ID" value="NZ_QICB01000004.1"/>
</dbReference>
<dbReference type="PANTHER" id="PTHR13932">
    <property type="entry name" value="COPROPORPHYRINIGEN III OXIDASE"/>
    <property type="match status" value="1"/>
</dbReference>
<evidence type="ECO:0000256" key="3">
    <source>
        <dbReference type="ARBA" id="ARBA00022723"/>
    </source>
</evidence>
<protein>
    <recommendedName>
        <fullName evidence="1">Heme chaperone HemW</fullName>
    </recommendedName>
</protein>